<feature type="region of interest" description="Disordered" evidence="1">
    <location>
        <begin position="1"/>
        <end position="47"/>
    </location>
</feature>
<evidence type="ECO:0000313" key="2">
    <source>
        <dbReference type="EMBL" id="TFK17796.1"/>
    </source>
</evidence>
<dbReference type="AlphaFoldDB" id="A0A5C3KCL3"/>
<reference evidence="2 3" key="1">
    <citation type="journal article" date="2019" name="Nat. Ecol. Evol.">
        <title>Megaphylogeny resolves global patterns of mushroom evolution.</title>
        <authorList>
            <person name="Varga T."/>
            <person name="Krizsan K."/>
            <person name="Foldi C."/>
            <person name="Dima B."/>
            <person name="Sanchez-Garcia M."/>
            <person name="Sanchez-Ramirez S."/>
            <person name="Szollosi G.J."/>
            <person name="Szarkandi J.G."/>
            <person name="Papp V."/>
            <person name="Albert L."/>
            <person name="Andreopoulos W."/>
            <person name="Angelini C."/>
            <person name="Antonin V."/>
            <person name="Barry K.W."/>
            <person name="Bougher N.L."/>
            <person name="Buchanan P."/>
            <person name="Buyck B."/>
            <person name="Bense V."/>
            <person name="Catcheside P."/>
            <person name="Chovatia M."/>
            <person name="Cooper J."/>
            <person name="Damon W."/>
            <person name="Desjardin D."/>
            <person name="Finy P."/>
            <person name="Geml J."/>
            <person name="Haridas S."/>
            <person name="Hughes K."/>
            <person name="Justo A."/>
            <person name="Karasinski D."/>
            <person name="Kautmanova I."/>
            <person name="Kiss B."/>
            <person name="Kocsube S."/>
            <person name="Kotiranta H."/>
            <person name="LaButti K.M."/>
            <person name="Lechner B.E."/>
            <person name="Liimatainen K."/>
            <person name="Lipzen A."/>
            <person name="Lukacs Z."/>
            <person name="Mihaltcheva S."/>
            <person name="Morgado L.N."/>
            <person name="Niskanen T."/>
            <person name="Noordeloos M.E."/>
            <person name="Ohm R.A."/>
            <person name="Ortiz-Santana B."/>
            <person name="Ovrebo C."/>
            <person name="Racz N."/>
            <person name="Riley R."/>
            <person name="Savchenko A."/>
            <person name="Shiryaev A."/>
            <person name="Soop K."/>
            <person name="Spirin V."/>
            <person name="Szebenyi C."/>
            <person name="Tomsovsky M."/>
            <person name="Tulloss R.E."/>
            <person name="Uehling J."/>
            <person name="Grigoriev I.V."/>
            <person name="Vagvolgyi C."/>
            <person name="Papp T."/>
            <person name="Martin F.M."/>
            <person name="Miettinen O."/>
            <person name="Hibbett D.S."/>
            <person name="Nagy L.G."/>
        </authorList>
    </citation>
    <scope>NUCLEOTIDE SEQUENCE [LARGE SCALE GENOMIC DNA]</scope>
    <source>
        <strain evidence="2 3">CBS 121175</strain>
    </source>
</reference>
<accession>A0A5C3KCL3</accession>
<evidence type="ECO:0000256" key="1">
    <source>
        <dbReference type="SAM" id="MobiDB-lite"/>
    </source>
</evidence>
<feature type="compositionally biased region" description="Basic and acidic residues" evidence="1">
    <location>
        <begin position="18"/>
        <end position="31"/>
    </location>
</feature>
<name>A0A5C3KCL3_COPMA</name>
<dbReference type="EMBL" id="ML210462">
    <property type="protein sequence ID" value="TFK17796.1"/>
    <property type="molecule type" value="Genomic_DNA"/>
</dbReference>
<evidence type="ECO:0000313" key="3">
    <source>
        <dbReference type="Proteomes" id="UP000307440"/>
    </source>
</evidence>
<protein>
    <submittedName>
        <fullName evidence="2">Uncharacterized protein</fullName>
    </submittedName>
</protein>
<organism evidence="2 3">
    <name type="scientific">Coprinopsis marcescibilis</name>
    <name type="common">Agaric fungus</name>
    <name type="synonym">Psathyrella marcescibilis</name>
    <dbReference type="NCBI Taxonomy" id="230819"/>
    <lineage>
        <taxon>Eukaryota</taxon>
        <taxon>Fungi</taxon>
        <taxon>Dikarya</taxon>
        <taxon>Basidiomycota</taxon>
        <taxon>Agaricomycotina</taxon>
        <taxon>Agaricomycetes</taxon>
        <taxon>Agaricomycetidae</taxon>
        <taxon>Agaricales</taxon>
        <taxon>Agaricineae</taxon>
        <taxon>Psathyrellaceae</taxon>
        <taxon>Coprinopsis</taxon>
    </lineage>
</organism>
<gene>
    <name evidence="2" type="ORF">FA15DRAFT_710459</name>
</gene>
<proteinExistence type="predicted"/>
<keyword evidence="3" id="KW-1185">Reference proteome</keyword>
<feature type="compositionally biased region" description="Polar residues" evidence="1">
    <location>
        <begin position="1"/>
        <end position="11"/>
    </location>
</feature>
<dbReference type="Proteomes" id="UP000307440">
    <property type="component" value="Unassembled WGS sequence"/>
</dbReference>
<sequence>MAKYQTDSGRSLTPFLKDSAKDKPAGVEPRTELTLAEDGGGTMESSIGARAHDVGDQAGTTKPNRAICGSSSFLPSSSLSTSTRVDSSYANWTTEGKVAPRYRERNWFSTGMDHSSHSVPLHSTVRMRWVTRGMMFVCRNVAVSRKYIMLLECSRLGLAYTAVNQAQRRNIHVLGPRISHEYSTMVPNMAAVERLRRQAWHGDADESLSSAFQDFTERLPVLRPSITLSKQMEQMSII</sequence>